<dbReference type="Proteomes" id="UP001595528">
    <property type="component" value="Unassembled WGS sequence"/>
</dbReference>
<keyword evidence="1" id="KW-0732">Signal</keyword>
<evidence type="ECO:0000256" key="1">
    <source>
        <dbReference type="SAM" id="SignalP"/>
    </source>
</evidence>
<evidence type="ECO:0000313" key="2">
    <source>
        <dbReference type="EMBL" id="MFC3231388.1"/>
    </source>
</evidence>
<feature type="chain" id="PRO_5045297607" description="META domain-containing protein" evidence="1">
    <location>
        <begin position="20"/>
        <end position="173"/>
    </location>
</feature>
<evidence type="ECO:0008006" key="4">
    <source>
        <dbReference type="Google" id="ProtNLM"/>
    </source>
</evidence>
<dbReference type="RefSeq" id="WP_379906860.1">
    <property type="nucleotide sequence ID" value="NZ_JBHRTR010000054.1"/>
</dbReference>
<accession>A0ABV7LAJ1</accession>
<proteinExistence type="predicted"/>
<reference evidence="3" key="1">
    <citation type="journal article" date="2019" name="Int. J. Syst. Evol. Microbiol.">
        <title>The Global Catalogue of Microorganisms (GCM) 10K type strain sequencing project: providing services to taxonomists for standard genome sequencing and annotation.</title>
        <authorList>
            <consortium name="The Broad Institute Genomics Platform"/>
            <consortium name="The Broad Institute Genome Sequencing Center for Infectious Disease"/>
            <person name="Wu L."/>
            <person name="Ma J."/>
        </authorList>
    </citation>
    <scope>NUCLEOTIDE SEQUENCE [LARGE SCALE GENOMIC DNA]</scope>
    <source>
        <strain evidence="3">KCTC 42964</strain>
    </source>
</reference>
<name>A0ABV7LAJ1_9PROT</name>
<feature type="signal peptide" evidence="1">
    <location>
        <begin position="1"/>
        <end position="19"/>
    </location>
</feature>
<sequence>MSKPSPTGLRRALCNTVLAAGLAAFADGSAVAQDGGSIYYVSLQPQGPDYPASYGPQFPIQKVAVSVKLDIECNGGGLYKTFHANGDAAPVGYGGTMRCGDAAEWATVTAEFLMNAGTQVVHCEPTRLPLSELGDGQSGAPNMVFIKSLDVFTKPNGQRRIENCSAGLTPASK</sequence>
<comment type="caution">
    <text evidence="2">The sequence shown here is derived from an EMBL/GenBank/DDBJ whole genome shotgun (WGS) entry which is preliminary data.</text>
</comment>
<protein>
    <recommendedName>
        <fullName evidence="4">META domain-containing protein</fullName>
    </recommendedName>
</protein>
<dbReference type="EMBL" id="JBHRTR010000054">
    <property type="protein sequence ID" value="MFC3231388.1"/>
    <property type="molecule type" value="Genomic_DNA"/>
</dbReference>
<organism evidence="2 3">
    <name type="scientific">Marinibaculum pumilum</name>
    <dbReference type="NCBI Taxonomy" id="1766165"/>
    <lineage>
        <taxon>Bacteria</taxon>
        <taxon>Pseudomonadati</taxon>
        <taxon>Pseudomonadota</taxon>
        <taxon>Alphaproteobacteria</taxon>
        <taxon>Rhodospirillales</taxon>
        <taxon>Rhodospirillaceae</taxon>
        <taxon>Marinibaculum</taxon>
    </lineage>
</organism>
<gene>
    <name evidence="2" type="ORF">ACFOGJ_29340</name>
</gene>
<keyword evidence="3" id="KW-1185">Reference proteome</keyword>
<evidence type="ECO:0000313" key="3">
    <source>
        <dbReference type="Proteomes" id="UP001595528"/>
    </source>
</evidence>